<dbReference type="InterPro" id="IPR050496">
    <property type="entry name" value="SNF2_RAD54_helicase_repair"/>
</dbReference>
<dbReference type="InterPro" id="IPR001650">
    <property type="entry name" value="Helicase_C-like"/>
</dbReference>
<dbReference type="GO" id="GO:0005524">
    <property type="term" value="F:ATP binding"/>
    <property type="evidence" value="ECO:0007669"/>
    <property type="project" value="UniProtKB-KW"/>
</dbReference>
<feature type="compositionally biased region" description="Acidic residues" evidence="12">
    <location>
        <begin position="89"/>
        <end position="103"/>
    </location>
</feature>
<evidence type="ECO:0000313" key="13">
    <source>
        <dbReference type="EMBL" id="KAE8260837.1"/>
    </source>
</evidence>
<keyword evidence="3" id="KW-0597">Phosphoprotein</keyword>
<dbReference type="GO" id="GO:0045003">
    <property type="term" value="P:double-strand break repair via synthesis-dependent strand annealing"/>
    <property type="evidence" value="ECO:0007669"/>
    <property type="project" value="TreeGrafter"/>
</dbReference>
<evidence type="ECO:0000256" key="6">
    <source>
        <dbReference type="ARBA" id="ARBA00022801"/>
    </source>
</evidence>
<proteinExistence type="inferred from homology"/>
<reference evidence="13" key="2">
    <citation type="journal article" date="2019" name="IMA Fungus">
        <title>Genome sequencing and comparison of five Tilletia species to identify candidate genes for the detection of regulated species infecting wheat.</title>
        <authorList>
            <person name="Nguyen H.D.T."/>
            <person name="Sultana T."/>
            <person name="Kesanakurti P."/>
            <person name="Hambleton S."/>
        </authorList>
    </citation>
    <scope>NUCLEOTIDE SEQUENCE</scope>
    <source>
        <strain evidence="13">DAOMC 236416</strain>
    </source>
</reference>
<evidence type="ECO:0000256" key="2">
    <source>
        <dbReference type="ARBA" id="ARBA00007025"/>
    </source>
</evidence>
<evidence type="ECO:0000256" key="11">
    <source>
        <dbReference type="ARBA" id="ARBA00023242"/>
    </source>
</evidence>
<keyword evidence="7" id="KW-0347">Helicase</keyword>
<sequence>MRRSYVQAAHEAALSSSTNDKTSGPSNPQSVASDLASRSAVGGGYGPLLGRKPFKVPSRAGNSASAGAEAGGRRRKRVDYTGMGGGEENAGDGDAQLDDDDDGGGGGGAGGKKRKNANAKTLEGVYKGIDAAGVSLNADRRVWKVFEADKGAIKRDFKMPVMRSAKGEILEVQLKQSALGTRRTAEIPPRPLYDPLGEHAIVLFDPTTDDREAEREKARLLNESAEDAEKAAAAAVAAAQGPHKSLAEILGMKKAKSLVKPKVPVLVDPRLAKVLRPHQVEGVKFLYKCTTGITVENAHGCIMADEMGLGKTLQCIALMWTLLKQSPVAGKGTIEKCIIACPSSLVRNWANELVKWLGAAAPGTLALDGKLSKDDMLLAVRRWCDVSGRAVTQPVMIVSYETLRNLSEGLGGTEVGLLLCDEGHRLKNADSLTFTSLNQINVKRRVILSGTPIQNDLSEYFALLNFANPELLGTRADFRKNFELDILRGRDSGASDDEQKKAKQKLQELSTLVSKFIIRRTNDLLSKYLPVKYEHVVFCKMAPFQLDLYRHFIKSPEIKKLLKGTGSQPLKAIGILKKLCNHPDLLDLATELEGSESCWPADYVPRDRKSVHSEYSGKMLVLERFLNQIRYSTKDKIVLISNYTQTLDVFERMCRINRWGHFRLDGTMNVSKRQKLVDKFNDPEGGEFIFLLSSKAGGCGLNLIGANRLVLFDPDWNPAADQQALARVWRDGQKKNCFVYRFIATGSIEEKIFQRQSHKQSLSSCVVDEAQDAERHFSGEDLRALFEFKETTLCDTHDTFKCKRCSGGKQRIKAQALLYGDTSTWNHYPNTELHHLHDDMLRAEKNSDEVSFVFQYVTSN</sequence>
<keyword evidence="11" id="KW-0539">Nucleus</keyword>
<dbReference type="Gene3D" id="1.20.120.850">
    <property type="entry name" value="SWI2/SNF2 ATPases, N-terminal domain"/>
    <property type="match status" value="1"/>
</dbReference>
<evidence type="ECO:0000313" key="14">
    <source>
        <dbReference type="Proteomes" id="UP000077521"/>
    </source>
</evidence>
<dbReference type="FunFam" id="3.40.50.10810:FF:000010">
    <property type="entry name" value="DNA repair and recombination protein RAD54-like"/>
    <property type="match status" value="1"/>
</dbReference>
<dbReference type="Gene3D" id="3.40.50.300">
    <property type="entry name" value="P-loop containing nucleotide triphosphate hydrolases"/>
    <property type="match status" value="1"/>
</dbReference>
<dbReference type="InterPro" id="IPR049730">
    <property type="entry name" value="SNF2/RAD54-like_C"/>
</dbReference>
<comment type="subcellular location">
    <subcellularLocation>
        <location evidence="1">Nucleus</location>
    </subcellularLocation>
</comment>
<evidence type="ECO:0000256" key="7">
    <source>
        <dbReference type="ARBA" id="ARBA00022806"/>
    </source>
</evidence>
<evidence type="ECO:0000256" key="12">
    <source>
        <dbReference type="SAM" id="MobiDB-lite"/>
    </source>
</evidence>
<dbReference type="GO" id="GO:0004386">
    <property type="term" value="F:helicase activity"/>
    <property type="evidence" value="ECO:0007669"/>
    <property type="project" value="UniProtKB-KW"/>
</dbReference>
<keyword evidence="9" id="KW-0238">DNA-binding</keyword>
<dbReference type="GO" id="GO:0003677">
    <property type="term" value="F:DNA binding"/>
    <property type="evidence" value="ECO:0007669"/>
    <property type="project" value="UniProtKB-KW"/>
</dbReference>
<dbReference type="PANTHER" id="PTHR45629:SF7">
    <property type="entry name" value="DNA EXCISION REPAIR PROTEIN ERCC-6-RELATED"/>
    <property type="match status" value="1"/>
</dbReference>
<dbReference type="Pfam" id="PF00271">
    <property type="entry name" value="Helicase_C"/>
    <property type="match status" value="1"/>
</dbReference>
<dbReference type="AlphaFoldDB" id="A0A177TXN6"/>
<organism evidence="13 14">
    <name type="scientific">Tilletia indica</name>
    <dbReference type="NCBI Taxonomy" id="43049"/>
    <lineage>
        <taxon>Eukaryota</taxon>
        <taxon>Fungi</taxon>
        <taxon>Dikarya</taxon>
        <taxon>Basidiomycota</taxon>
        <taxon>Ustilaginomycotina</taxon>
        <taxon>Exobasidiomycetes</taxon>
        <taxon>Tilletiales</taxon>
        <taxon>Tilletiaceae</taxon>
        <taxon>Tilletia</taxon>
    </lineage>
</organism>
<evidence type="ECO:0000256" key="4">
    <source>
        <dbReference type="ARBA" id="ARBA00022741"/>
    </source>
</evidence>
<dbReference type="InterPro" id="IPR013967">
    <property type="entry name" value="Rad54_N"/>
</dbReference>
<dbReference type="SUPFAM" id="SSF52540">
    <property type="entry name" value="P-loop containing nucleoside triphosphate hydrolases"/>
    <property type="match status" value="2"/>
</dbReference>
<dbReference type="GO" id="GO:0005634">
    <property type="term" value="C:nucleus"/>
    <property type="evidence" value="ECO:0007669"/>
    <property type="project" value="UniProtKB-SubCell"/>
</dbReference>
<dbReference type="InterPro" id="IPR027417">
    <property type="entry name" value="P-loop_NTPase"/>
</dbReference>
<evidence type="ECO:0008006" key="15">
    <source>
        <dbReference type="Google" id="ProtNLM"/>
    </source>
</evidence>
<dbReference type="PROSITE" id="PS51194">
    <property type="entry name" value="HELICASE_CTER"/>
    <property type="match status" value="1"/>
</dbReference>
<dbReference type="Gene3D" id="3.40.50.10810">
    <property type="entry name" value="Tandem AAA-ATPase domain"/>
    <property type="match status" value="1"/>
</dbReference>
<feature type="compositionally biased region" description="Low complexity" evidence="12">
    <location>
        <begin position="58"/>
        <end position="68"/>
    </location>
</feature>
<dbReference type="Proteomes" id="UP000077521">
    <property type="component" value="Unassembled WGS sequence"/>
</dbReference>
<comment type="similarity">
    <text evidence="2">Belongs to the SNF2/RAD54 helicase family.</text>
</comment>
<keyword evidence="10" id="KW-0234">DNA repair</keyword>
<feature type="region of interest" description="Disordered" evidence="12">
    <location>
        <begin position="1"/>
        <end position="115"/>
    </location>
</feature>
<evidence type="ECO:0000256" key="10">
    <source>
        <dbReference type="ARBA" id="ARBA00023204"/>
    </source>
</evidence>
<dbReference type="FunFam" id="3.40.50.300:FF:000332">
    <property type="entry name" value="DNA repair and recombination protein RAD54-like"/>
    <property type="match status" value="1"/>
</dbReference>
<evidence type="ECO:0000256" key="1">
    <source>
        <dbReference type="ARBA" id="ARBA00004123"/>
    </source>
</evidence>
<dbReference type="InterPro" id="IPR000330">
    <property type="entry name" value="SNF2_N"/>
</dbReference>
<reference evidence="13" key="1">
    <citation type="submission" date="2016-04" db="EMBL/GenBank/DDBJ databases">
        <authorList>
            <person name="Nguyen H.D."/>
            <person name="Samba Siva P."/>
            <person name="Cullis J."/>
            <person name="Levesque C.A."/>
            <person name="Hambleton S."/>
        </authorList>
    </citation>
    <scope>NUCLEOTIDE SEQUENCE</scope>
    <source>
        <strain evidence="13">DAOMC 236416</strain>
    </source>
</reference>
<feature type="compositionally biased region" description="Polar residues" evidence="12">
    <location>
        <begin position="14"/>
        <end position="32"/>
    </location>
</feature>
<evidence type="ECO:0000256" key="3">
    <source>
        <dbReference type="ARBA" id="ARBA00022553"/>
    </source>
</evidence>
<dbReference type="PANTHER" id="PTHR45629">
    <property type="entry name" value="SNF2/RAD54 FAMILY MEMBER"/>
    <property type="match status" value="1"/>
</dbReference>
<keyword evidence="8" id="KW-0067">ATP-binding</keyword>
<keyword evidence="6" id="KW-0378">Hydrolase</keyword>
<keyword evidence="5" id="KW-0227">DNA damage</keyword>
<dbReference type="InterPro" id="IPR014001">
    <property type="entry name" value="Helicase_ATP-bd"/>
</dbReference>
<dbReference type="EMBL" id="LWDF02000002">
    <property type="protein sequence ID" value="KAE8260837.1"/>
    <property type="molecule type" value="Genomic_DNA"/>
</dbReference>
<evidence type="ECO:0000256" key="5">
    <source>
        <dbReference type="ARBA" id="ARBA00022763"/>
    </source>
</evidence>
<dbReference type="InterPro" id="IPR038718">
    <property type="entry name" value="SNF2-like_sf"/>
</dbReference>
<dbReference type="PROSITE" id="PS51192">
    <property type="entry name" value="HELICASE_ATP_BIND_1"/>
    <property type="match status" value="1"/>
</dbReference>
<gene>
    <name evidence="13" type="ORF">A4X13_0g84</name>
</gene>
<evidence type="ECO:0000256" key="9">
    <source>
        <dbReference type="ARBA" id="ARBA00023125"/>
    </source>
</evidence>
<dbReference type="SMART" id="SM00487">
    <property type="entry name" value="DEXDc"/>
    <property type="match status" value="1"/>
</dbReference>
<dbReference type="GO" id="GO:0007131">
    <property type="term" value="P:reciprocal meiotic recombination"/>
    <property type="evidence" value="ECO:0007669"/>
    <property type="project" value="TreeGrafter"/>
</dbReference>
<dbReference type="Pfam" id="PF08658">
    <property type="entry name" value="Rad54_N"/>
    <property type="match status" value="1"/>
</dbReference>
<dbReference type="GO" id="GO:0015616">
    <property type="term" value="F:DNA translocase activity"/>
    <property type="evidence" value="ECO:0007669"/>
    <property type="project" value="TreeGrafter"/>
</dbReference>
<keyword evidence="14" id="KW-1185">Reference proteome</keyword>
<accession>A0A177TXN6</accession>
<dbReference type="CDD" id="cd18793">
    <property type="entry name" value="SF2_C_SNF"/>
    <property type="match status" value="1"/>
</dbReference>
<protein>
    <recommendedName>
        <fullName evidence="15">DNA repair protein rhp54</fullName>
    </recommendedName>
</protein>
<dbReference type="SMART" id="SM00490">
    <property type="entry name" value="HELICc"/>
    <property type="match status" value="1"/>
</dbReference>
<dbReference type="GO" id="GO:0016817">
    <property type="term" value="F:hydrolase activity, acting on acid anhydrides"/>
    <property type="evidence" value="ECO:0007669"/>
    <property type="project" value="InterPro"/>
</dbReference>
<comment type="caution">
    <text evidence="13">The sequence shown here is derived from an EMBL/GenBank/DDBJ whole genome shotgun (WGS) entry which is preliminary data.</text>
</comment>
<evidence type="ECO:0000256" key="8">
    <source>
        <dbReference type="ARBA" id="ARBA00022840"/>
    </source>
</evidence>
<name>A0A177TXN6_9BASI</name>
<keyword evidence="4" id="KW-0547">Nucleotide-binding</keyword>
<dbReference type="Pfam" id="PF00176">
    <property type="entry name" value="SNF2-rel_dom"/>
    <property type="match status" value="1"/>
</dbReference>